<dbReference type="EMBL" id="CP019458">
    <property type="protein sequence ID" value="AQA12653.1"/>
    <property type="molecule type" value="Genomic_DNA"/>
</dbReference>
<dbReference type="Proteomes" id="UP000187851">
    <property type="component" value="Chromosome"/>
</dbReference>
<keyword evidence="1" id="KW-1133">Transmembrane helix</keyword>
<name>A0ABM6HET5_9ACTN</name>
<keyword evidence="3" id="KW-1185">Reference proteome</keyword>
<protein>
    <recommendedName>
        <fullName evidence="4">Major facilitator superfamily (MFS) profile domain-containing protein</fullName>
    </recommendedName>
</protein>
<feature type="transmembrane region" description="Helical" evidence="1">
    <location>
        <begin position="36"/>
        <end position="62"/>
    </location>
</feature>
<evidence type="ECO:0000313" key="3">
    <source>
        <dbReference type="Proteomes" id="UP000187851"/>
    </source>
</evidence>
<evidence type="ECO:0008006" key="4">
    <source>
        <dbReference type="Google" id="ProtNLM"/>
    </source>
</evidence>
<keyword evidence="1" id="KW-0472">Membrane</keyword>
<gene>
    <name evidence="2" type="ORF">BV401_21615</name>
</gene>
<accession>A0ABM6HET5</accession>
<evidence type="ECO:0000313" key="2">
    <source>
        <dbReference type="EMBL" id="AQA12653.1"/>
    </source>
</evidence>
<evidence type="ECO:0000256" key="1">
    <source>
        <dbReference type="SAM" id="Phobius"/>
    </source>
</evidence>
<keyword evidence="1" id="KW-0812">Transmembrane</keyword>
<proteinExistence type="predicted"/>
<reference evidence="2 3" key="1">
    <citation type="journal article" date="2017" name="J. Biotechnol.">
        <title>The complete genome sequence of Streptomyces autolyticus CGMCC 0516, the producer of geldanamycin, autolytimycin, reblastatin and elaiophylin.</title>
        <authorList>
            <person name="Yin M."/>
            <person name="Jiang M."/>
            <person name="Ren Z."/>
            <person name="Dong Y."/>
            <person name="Lu T."/>
        </authorList>
    </citation>
    <scope>NUCLEOTIDE SEQUENCE [LARGE SCALE GENOMIC DNA]</scope>
    <source>
        <strain evidence="2 3">CGMCC0516</strain>
    </source>
</reference>
<sequence>MLTSTEVVLESGGESSWRTYVPAGVMPVTVGYLGDAVGLTTGTTVFGAVFMALALVGGLVVLADSPRVRRNEAWGHGGWVGGTPISLCMQPIQGVRQ</sequence>
<organism evidence="2 3">
    <name type="scientific">Streptomyces autolyticus</name>
    <dbReference type="NCBI Taxonomy" id="75293"/>
    <lineage>
        <taxon>Bacteria</taxon>
        <taxon>Bacillati</taxon>
        <taxon>Actinomycetota</taxon>
        <taxon>Actinomycetes</taxon>
        <taxon>Kitasatosporales</taxon>
        <taxon>Streptomycetaceae</taxon>
        <taxon>Streptomyces</taxon>
    </lineage>
</organism>